<dbReference type="Pfam" id="PF16277">
    <property type="entry name" value="DUF4926"/>
    <property type="match status" value="1"/>
</dbReference>
<dbReference type="Proteomes" id="UP000752292">
    <property type="component" value="Unassembled WGS sequence"/>
</dbReference>
<name>A0A932ZX58_UNCTE</name>
<dbReference type="InterPro" id="IPR032568">
    <property type="entry name" value="DUF4926"/>
</dbReference>
<reference evidence="1" key="1">
    <citation type="submission" date="2020-07" db="EMBL/GenBank/DDBJ databases">
        <title>Huge and variable diversity of episymbiotic CPR bacteria and DPANN archaea in groundwater ecosystems.</title>
        <authorList>
            <person name="He C.Y."/>
            <person name="Keren R."/>
            <person name="Whittaker M."/>
            <person name="Farag I.F."/>
            <person name="Doudna J."/>
            <person name="Cate J.H.D."/>
            <person name="Banfield J.F."/>
        </authorList>
    </citation>
    <scope>NUCLEOTIDE SEQUENCE</scope>
    <source>
        <strain evidence="1">NC_groundwater_1370_Ag_S-0.2um_69_93</strain>
    </source>
</reference>
<organism evidence="1 2">
    <name type="scientific">Tectimicrobiota bacterium</name>
    <dbReference type="NCBI Taxonomy" id="2528274"/>
    <lineage>
        <taxon>Bacteria</taxon>
        <taxon>Pseudomonadati</taxon>
        <taxon>Nitrospinota/Tectimicrobiota group</taxon>
        <taxon>Candidatus Tectimicrobiota</taxon>
    </lineage>
</organism>
<accession>A0A932ZX58</accession>
<sequence length="76" mass="7996">MIREHDSVVLTAGLPEHGLERGDIGTVVLIHRGGAGYEVEFVTLEGETVAVVSLQASQVRAITPGEIAHARPLPTA</sequence>
<proteinExistence type="predicted"/>
<evidence type="ECO:0000313" key="1">
    <source>
        <dbReference type="EMBL" id="MBI4252185.1"/>
    </source>
</evidence>
<dbReference type="EMBL" id="JACQRX010000304">
    <property type="protein sequence ID" value="MBI4252185.1"/>
    <property type="molecule type" value="Genomic_DNA"/>
</dbReference>
<gene>
    <name evidence="1" type="ORF">HY618_06965</name>
</gene>
<evidence type="ECO:0000313" key="2">
    <source>
        <dbReference type="Proteomes" id="UP000752292"/>
    </source>
</evidence>
<protein>
    <submittedName>
        <fullName evidence="1">DUF4926 domain-containing protein</fullName>
    </submittedName>
</protein>
<dbReference type="AlphaFoldDB" id="A0A932ZX58"/>
<comment type="caution">
    <text evidence="1">The sequence shown here is derived from an EMBL/GenBank/DDBJ whole genome shotgun (WGS) entry which is preliminary data.</text>
</comment>